<accession>A0AA35PEE6</accession>
<organism evidence="2 3">
    <name type="scientific">Podarcis lilfordi</name>
    <name type="common">Lilford's wall lizard</name>
    <dbReference type="NCBI Taxonomy" id="74358"/>
    <lineage>
        <taxon>Eukaryota</taxon>
        <taxon>Metazoa</taxon>
        <taxon>Chordata</taxon>
        <taxon>Craniata</taxon>
        <taxon>Vertebrata</taxon>
        <taxon>Euteleostomi</taxon>
        <taxon>Lepidosauria</taxon>
        <taxon>Squamata</taxon>
        <taxon>Bifurcata</taxon>
        <taxon>Unidentata</taxon>
        <taxon>Episquamata</taxon>
        <taxon>Laterata</taxon>
        <taxon>Lacertibaenia</taxon>
        <taxon>Lacertidae</taxon>
        <taxon>Podarcis</taxon>
    </lineage>
</organism>
<reference evidence="2" key="1">
    <citation type="submission" date="2022-12" db="EMBL/GenBank/DDBJ databases">
        <authorList>
            <person name="Alioto T."/>
            <person name="Alioto T."/>
            <person name="Gomez Garrido J."/>
        </authorList>
    </citation>
    <scope>NUCLEOTIDE SEQUENCE</scope>
</reference>
<sequence>MLEGAGSARASDTEPPLHSQSRGLRTLRHPQRVTEEDSLSPRPPCTSESSGSSHKGHGEKVGRQFQHQLSEHIGILI</sequence>
<evidence type="ECO:0000256" key="1">
    <source>
        <dbReference type="SAM" id="MobiDB-lite"/>
    </source>
</evidence>
<protein>
    <submittedName>
        <fullName evidence="2">Uncharacterized protein</fullName>
    </submittedName>
</protein>
<dbReference type="AlphaFoldDB" id="A0AA35PEE6"/>
<dbReference type="EMBL" id="OX395133">
    <property type="protein sequence ID" value="CAI5781672.1"/>
    <property type="molecule type" value="Genomic_DNA"/>
</dbReference>
<name>A0AA35PEE6_9SAUR</name>
<proteinExistence type="predicted"/>
<gene>
    <name evidence="2" type="ORF">PODLI_1B008106</name>
</gene>
<evidence type="ECO:0000313" key="3">
    <source>
        <dbReference type="Proteomes" id="UP001178461"/>
    </source>
</evidence>
<keyword evidence="3" id="KW-1185">Reference proteome</keyword>
<evidence type="ECO:0000313" key="2">
    <source>
        <dbReference type="EMBL" id="CAI5781672.1"/>
    </source>
</evidence>
<dbReference type="Proteomes" id="UP001178461">
    <property type="component" value="Chromosome 8"/>
</dbReference>
<feature type="region of interest" description="Disordered" evidence="1">
    <location>
        <begin position="1"/>
        <end position="77"/>
    </location>
</feature>